<evidence type="ECO:0000313" key="2">
    <source>
        <dbReference type="EMBL" id="MBW5484039.1"/>
    </source>
</evidence>
<dbReference type="RefSeq" id="WP_219668520.1">
    <property type="nucleotide sequence ID" value="NZ_WTFF01000137.1"/>
</dbReference>
<accession>A0ABS6Z8E8</accession>
<evidence type="ECO:0000256" key="1">
    <source>
        <dbReference type="SAM" id="SignalP"/>
    </source>
</evidence>
<evidence type="ECO:0000313" key="3">
    <source>
        <dbReference type="Proteomes" id="UP000812013"/>
    </source>
</evidence>
<keyword evidence="3" id="KW-1185">Reference proteome</keyword>
<sequence length="210" mass="22588">MKRTRIAALGLVTAAAALGPALAPASAADGTTFLQDPRGGEKDMKSLWTKDDAHKVEAQFRFHPGVMYRMVDAPDRPQAAEWGAKKVDPESVSWQPKFEFAWAVSDSVVVKKALTAKDGKHPVTLYAVLRRPDGKPAAEVRSTSENRPATGRTTIDAGKRVACDSGTYTVEWSVTRTGYGTLSGSLPWNSTCESYRTAFTQGQGQGQGQG</sequence>
<keyword evidence="1" id="KW-0732">Signal</keyword>
<protein>
    <recommendedName>
        <fullName evidence="4">Lipoprotein</fullName>
    </recommendedName>
</protein>
<dbReference type="Proteomes" id="UP000812013">
    <property type="component" value="Unassembled WGS sequence"/>
</dbReference>
<organism evidence="2 3">
    <name type="scientific">Streptomyces bambusae</name>
    <dbReference type="NCBI Taxonomy" id="1550616"/>
    <lineage>
        <taxon>Bacteria</taxon>
        <taxon>Bacillati</taxon>
        <taxon>Actinomycetota</taxon>
        <taxon>Actinomycetes</taxon>
        <taxon>Kitasatosporales</taxon>
        <taxon>Streptomycetaceae</taxon>
        <taxon>Streptomyces</taxon>
    </lineage>
</organism>
<reference evidence="2 3" key="1">
    <citation type="submission" date="2019-12" db="EMBL/GenBank/DDBJ databases">
        <title>Genome sequence of Streptomyces bambusae.</title>
        <authorList>
            <person name="Bansal K."/>
            <person name="Choksket S."/>
            <person name="Korpole S."/>
            <person name="Patil P.B."/>
        </authorList>
    </citation>
    <scope>NUCLEOTIDE SEQUENCE [LARGE SCALE GENOMIC DNA]</scope>
    <source>
        <strain evidence="2 3">SK60</strain>
    </source>
</reference>
<feature type="chain" id="PRO_5045757809" description="Lipoprotein" evidence="1">
    <location>
        <begin position="28"/>
        <end position="210"/>
    </location>
</feature>
<feature type="signal peptide" evidence="1">
    <location>
        <begin position="1"/>
        <end position="27"/>
    </location>
</feature>
<evidence type="ECO:0008006" key="4">
    <source>
        <dbReference type="Google" id="ProtNLM"/>
    </source>
</evidence>
<dbReference type="EMBL" id="WTFF01000137">
    <property type="protein sequence ID" value="MBW5484039.1"/>
    <property type="molecule type" value="Genomic_DNA"/>
</dbReference>
<gene>
    <name evidence="2" type="ORF">GPJ59_19670</name>
</gene>
<proteinExistence type="predicted"/>
<name>A0ABS6Z8E8_9ACTN</name>
<comment type="caution">
    <text evidence="2">The sequence shown here is derived from an EMBL/GenBank/DDBJ whole genome shotgun (WGS) entry which is preliminary data.</text>
</comment>